<gene>
    <name evidence="10" type="primary">atpG</name>
</gene>
<keyword evidence="5 10" id="KW-0375">Hydrogen ion transport</keyword>
<evidence type="ECO:0000256" key="3">
    <source>
        <dbReference type="ARBA" id="ARBA00007681"/>
    </source>
</evidence>
<evidence type="ECO:0000313" key="11">
    <source>
        <dbReference type="EMBL" id="AGS53007.1"/>
    </source>
</evidence>
<dbReference type="InterPro" id="IPR000131">
    <property type="entry name" value="ATP_synth_F1_gsu"/>
</dbReference>
<dbReference type="PANTHER" id="PTHR11693">
    <property type="entry name" value="ATP SYNTHASE GAMMA CHAIN"/>
    <property type="match status" value="1"/>
</dbReference>
<keyword evidence="7 10" id="KW-0472">Membrane</keyword>
<dbReference type="GO" id="GO:0045259">
    <property type="term" value="C:proton-transporting ATP synthase complex"/>
    <property type="evidence" value="ECO:0007669"/>
    <property type="project" value="UniProtKB-KW"/>
</dbReference>
<accession>A0A806KED8</accession>
<dbReference type="Gene3D" id="1.10.287.80">
    <property type="entry name" value="ATP synthase, gamma subunit, helix hairpin domain"/>
    <property type="match status" value="1"/>
</dbReference>
<reference evidence="11" key="1">
    <citation type="submission" date="2012-03" db="EMBL/GenBank/DDBJ databases">
        <title>Functional metagenomics reveals considerable lignocellulase gene clusters in the gut microbiome of a wood-feeding higher termite.</title>
        <authorList>
            <person name="Liu N."/>
        </authorList>
    </citation>
    <scope>NUCLEOTIDE SEQUENCE</scope>
</reference>
<dbReference type="GO" id="GO:0005886">
    <property type="term" value="C:plasma membrane"/>
    <property type="evidence" value="ECO:0007669"/>
    <property type="project" value="UniProtKB-SubCell"/>
</dbReference>
<comment type="subunit">
    <text evidence="10">F-type ATPases have 2 components, CF(1) - the catalytic core - and CF(0) - the membrane proton channel. CF(1) has five subunits: alpha(3), beta(3), gamma(1), delta(1), epsilon(1). CF(0) has three main subunits: a, b and c.</text>
</comment>
<keyword evidence="9 10" id="KW-0066">ATP synthesis</keyword>
<dbReference type="GO" id="GO:0046933">
    <property type="term" value="F:proton-transporting ATP synthase activity, rotational mechanism"/>
    <property type="evidence" value="ECO:0007669"/>
    <property type="project" value="UniProtKB-UniRule"/>
</dbReference>
<dbReference type="NCBIfam" id="TIGR01146">
    <property type="entry name" value="ATPsyn_F1gamma"/>
    <property type="match status" value="1"/>
</dbReference>
<keyword evidence="11" id="KW-0378">Hydrolase</keyword>
<evidence type="ECO:0000256" key="5">
    <source>
        <dbReference type="ARBA" id="ARBA00022781"/>
    </source>
</evidence>
<dbReference type="Pfam" id="PF00231">
    <property type="entry name" value="ATP-synt"/>
    <property type="match status" value="1"/>
</dbReference>
<dbReference type="CDD" id="cd12151">
    <property type="entry name" value="F1-ATPase_gamma"/>
    <property type="match status" value="1"/>
</dbReference>
<keyword evidence="10" id="KW-1003">Cell membrane</keyword>
<dbReference type="PANTHER" id="PTHR11693:SF22">
    <property type="entry name" value="ATP SYNTHASE SUBUNIT GAMMA, MITOCHONDRIAL"/>
    <property type="match status" value="1"/>
</dbReference>
<dbReference type="GO" id="GO:0042777">
    <property type="term" value="P:proton motive force-driven plasma membrane ATP synthesis"/>
    <property type="evidence" value="ECO:0007669"/>
    <property type="project" value="UniProtKB-UniRule"/>
</dbReference>
<dbReference type="SUPFAM" id="SSF52943">
    <property type="entry name" value="ATP synthase (F1-ATPase), gamma subunit"/>
    <property type="match status" value="1"/>
</dbReference>
<comment type="similarity">
    <text evidence="3 10">Belongs to the ATPase gamma chain family.</text>
</comment>
<evidence type="ECO:0000256" key="4">
    <source>
        <dbReference type="ARBA" id="ARBA00022448"/>
    </source>
</evidence>
<sequence length="293" mass="33328">MANLRDVRLRMRAIEQTLQVTKAMKLISTAKLRKGRKMLMDTEPYFKRIKKSMFDIFSGTSTINSDFFRRKNPPNSPHTAIVVINSDKGLAGGYNANIFRQVNDLCTRVKNPALVLVGSIGFRYFTHSTHVILENFSFHSQIPTVEHAGEIAEYLVSQYLWGMFDDIHIVYTYMFNAIKMVPVEWQIMPLNMEQIQKELTEIGLAKREGLRFEYLPSVEAVFDVLVPQYIKGVVYGALVEAYASEQNARMTAMDEASKSAEDMLDELRISYNRARQAGITQEMSEIIGGSSAL</sequence>
<comment type="function">
    <text evidence="1 10">Produces ATP from ADP in the presence of a proton gradient across the membrane. The gamma chain is believed to be important in regulating ATPase activity and the flow of protons through the CF(0) complex.</text>
</comment>
<protein>
    <recommendedName>
        <fullName evidence="10">ATP synthase gamma chain</fullName>
    </recommendedName>
    <alternativeName>
        <fullName evidence="10">ATP synthase F1 sector gamma subunit</fullName>
    </alternativeName>
    <alternativeName>
        <fullName evidence="10">F-ATPase gamma subunit</fullName>
    </alternativeName>
</protein>
<evidence type="ECO:0000256" key="7">
    <source>
        <dbReference type="ARBA" id="ARBA00023136"/>
    </source>
</evidence>
<proteinExistence type="inferred from homology"/>
<dbReference type="GO" id="GO:0016787">
    <property type="term" value="F:hydrolase activity"/>
    <property type="evidence" value="ECO:0007669"/>
    <property type="project" value="UniProtKB-KW"/>
</dbReference>
<keyword evidence="4 10" id="KW-0813">Transport</keyword>
<dbReference type="AlphaFoldDB" id="A0A806KED8"/>
<evidence type="ECO:0000256" key="9">
    <source>
        <dbReference type="ARBA" id="ARBA00023310"/>
    </source>
</evidence>
<dbReference type="Gene3D" id="3.40.1380.10">
    <property type="match status" value="1"/>
</dbReference>
<evidence type="ECO:0000256" key="10">
    <source>
        <dbReference type="HAMAP-Rule" id="MF_00815"/>
    </source>
</evidence>
<keyword evidence="6 10" id="KW-0406">Ion transport</keyword>
<dbReference type="EMBL" id="JQ844219">
    <property type="protein sequence ID" value="AGS53007.1"/>
    <property type="molecule type" value="Genomic_DNA"/>
</dbReference>
<dbReference type="GO" id="GO:0005524">
    <property type="term" value="F:ATP binding"/>
    <property type="evidence" value="ECO:0007669"/>
    <property type="project" value="UniProtKB-UniRule"/>
</dbReference>
<evidence type="ECO:0000256" key="6">
    <source>
        <dbReference type="ARBA" id="ARBA00023065"/>
    </source>
</evidence>
<name>A0A806KED8_9BACT</name>
<dbReference type="HAMAP" id="MF_00815">
    <property type="entry name" value="ATP_synth_gamma_bact"/>
    <property type="match status" value="1"/>
</dbReference>
<evidence type="ECO:0000256" key="1">
    <source>
        <dbReference type="ARBA" id="ARBA00003456"/>
    </source>
</evidence>
<comment type="subcellular location">
    <subcellularLocation>
        <location evidence="10">Cell membrane</location>
        <topology evidence="10">Peripheral membrane protein</topology>
    </subcellularLocation>
    <subcellularLocation>
        <location evidence="2">Membrane</location>
        <topology evidence="2">Peripheral membrane protein</topology>
    </subcellularLocation>
</comment>
<evidence type="ECO:0000256" key="8">
    <source>
        <dbReference type="ARBA" id="ARBA00023196"/>
    </source>
</evidence>
<keyword evidence="8 10" id="KW-0139">CF(1)</keyword>
<evidence type="ECO:0000256" key="2">
    <source>
        <dbReference type="ARBA" id="ARBA00004170"/>
    </source>
</evidence>
<dbReference type="InterPro" id="IPR035968">
    <property type="entry name" value="ATP_synth_F1_ATPase_gsu"/>
</dbReference>
<dbReference type="PRINTS" id="PR00126">
    <property type="entry name" value="ATPASEGAMMA"/>
</dbReference>
<organism evidence="11">
    <name type="scientific">uncultured bacterium contig00031</name>
    <dbReference type="NCBI Taxonomy" id="1181520"/>
    <lineage>
        <taxon>Bacteria</taxon>
        <taxon>environmental samples</taxon>
    </lineage>
</organism>